<evidence type="ECO:0000256" key="1">
    <source>
        <dbReference type="ARBA" id="ARBA00001936"/>
    </source>
</evidence>
<dbReference type="SUPFAM" id="SSF56219">
    <property type="entry name" value="DNase I-like"/>
    <property type="match status" value="1"/>
</dbReference>
<evidence type="ECO:0000256" key="2">
    <source>
        <dbReference type="ARBA" id="ARBA00001946"/>
    </source>
</evidence>
<dbReference type="InterPro" id="IPR005135">
    <property type="entry name" value="Endo/exonuclease/phosphatase"/>
</dbReference>
<dbReference type="EMBL" id="UINC01171577">
    <property type="protein sequence ID" value="SVD76215.1"/>
    <property type="molecule type" value="Genomic_DNA"/>
</dbReference>
<evidence type="ECO:0000313" key="8">
    <source>
        <dbReference type="EMBL" id="SVD76215.1"/>
    </source>
</evidence>
<evidence type="ECO:0000256" key="3">
    <source>
        <dbReference type="ARBA" id="ARBA00007092"/>
    </source>
</evidence>
<dbReference type="Pfam" id="PF03372">
    <property type="entry name" value="Exo_endo_phos"/>
    <property type="match status" value="1"/>
</dbReference>
<reference evidence="8" key="1">
    <citation type="submission" date="2018-05" db="EMBL/GenBank/DDBJ databases">
        <authorList>
            <person name="Lanie J.A."/>
            <person name="Ng W.-L."/>
            <person name="Kazmierczak K.M."/>
            <person name="Andrzejewski T.M."/>
            <person name="Davidsen T.M."/>
            <person name="Wayne K.J."/>
            <person name="Tettelin H."/>
            <person name="Glass J.I."/>
            <person name="Rusch D."/>
            <person name="Podicherti R."/>
            <person name="Tsui H.-C.T."/>
            <person name="Winkler M.E."/>
        </authorList>
    </citation>
    <scope>NUCLEOTIDE SEQUENCE</scope>
</reference>
<evidence type="ECO:0000256" key="4">
    <source>
        <dbReference type="ARBA" id="ARBA00022723"/>
    </source>
</evidence>
<dbReference type="PANTHER" id="PTHR22748">
    <property type="entry name" value="AP ENDONUCLEASE"/>
    <property type="match status" value="1"/>
</dbReference>
<evidence type="ECO:0000256" key="6">
    <source>
        <dbReference type="ARBA" id="ARBA00022842"/>
    </source>
</evidence>
<dbReference type="GO" id="GO:0003906">
    <property type="term" value="F:DNA-(apurinic or apyrimidinic site) endonuclease activity"/>
    <property type="evidence" value="ECO:0007669"/>
    <property type="project" value="TreeGrafter"/>
</dbReference>
<comment type="cofactor">
    <cofactor evidence="1">
        <name>Mn(2+)</name>
        <dbReference type="ChEBI" id="CHEBI:29035"/>
    </cofactor>
</comment>
<feature type="domain" description="Endonuclease/exonuclease/phosphatase" evidence="7">
    <location>
        <begin position="3"/>
        <end position="127"/>
    </location>
</feature>
<dbReference type="NCBIfam" id="TIGR00633">
    <property type="entry name" value="xth"/>
    <property type="match status" value="1"/>
</dbReference>
<dbReference type="InterPro" id="IPR004808">
    <property type="entry name" value="AP_endonuc_1"/>
</dbReference>
<accession>A0A382Y000</accession>
<gene>
    <name evidence="8" type="ORF">METZ01_LOCUS429069</name>
</gene>
<dbReference type="GO" id="GO:0008081">
    <property type="term" value="F:phosphoric diester hydrolase activity"/>
    <property type="evidence" value="ECO:0007669"/>
    <property type="project" value="TreeGrafter"/>
</dbReference>
<proteinExistence type="inferred from homology"/>
<keyword evidence="6" id="KW-0460">Magnesium</keyword>
<comment type="cofactor">
    <cofactor evidence="2">
        <name>Mg(2+)</name>
        <dbReference type="ChEBI" id="CHEBI:18420"/>
    </cofactor>
</comment>
<protein>
    <recommendedName>
        <fullName evidence="7">Endonuclease/exonuclease/phosphatase domain-containing protein</fullName>
    </recommendedName>
</protein>
<keyword evidence="4" id="KW-0479">Metal-binding</keyword>
<dbReference type="PROSITE" id="PS00727">
    <property type="entry name" value="AP_NUCLEASE_F1_2"/>
    <property type="match status" value="1"/>
</dbReference>
<name>A0A382Y000_9ZZZZ</name>
<organism evidence="8">
    <name type="scientific">marine metagenome</name>
    <dbReference type="NCBI Taxonomy" id="408172"/>
    <lineage>
        <taxon>unclassified sequences</taxon>
        <taxon>metagenomes</taxon>
        <taxon>ecological metagenomes</taxon>
    </lineage>
</organism>
<dbReference type="PANTHER" id="PTHR22748:SF6">
    <property type="entry name" value="DNA-(APURINIC OR APYRIMIDINIC SITE) ENDONUCLEASE"/>
    <property type="match status" value="1"/>
</dbReference>
<dbReference type="Gene3D" id="3.60.10.10">
    <property type="entry name" value="Endonuclease/exonuclease/phosphatase"/>
    <property type="match status" value="1"/>
</dbReference>
<dbReference type="AlphaFoldDB" id="A0A382Y000"/>
<dbReference type="GO" id="GO:0046872">
    <property type="term" value="F:metal ion binding"/>
    <property type="evidence" value="ECO:0007669"/>
    <property type="project" value="UniProtKB-KW"/>
</dbReference>
<dbReference type="GO" id="GO:0008311">
    <property type="term" value="F:double-stranded DNA 3'-5' DNA exonuclease activity"/>
    <property type="evidence" value="ECO:0007669"/>
    <property type="project" value="TreeGrafter"/>
</dbReference>
<sequence>LNYKLDFYDELLPVVNEQIENGNNVIITGDWNTAHHPIDLARPKENEKTSGFMPIERERIDTYVSNGWVDTFRHFHSDANRYSWWTYRFGARERNVGWRIDYFFVNETFVEQLDDAEIHPDIMGSDHCPVSLTLKRDSL</sequence>
<comment type="similarity">
    <text evidence="3">Belongs to the DNA repair enzymes AP/ExoA family.</text>
</comment>
<dbReference type="GO" id="GO:0003677">
    <property type="term" value="F:DNA binding"/>
    <property type="evidence" value="ECO:0007669"/>
    <property type="project" value="InterPro"/>
</dbReference>
<feature type="non-terminal residue" evidence="8">
    <location>
        <position position="1"/>
    </location>
</feature>
<dbReference type="InterPro" id="IPR036691">
    <property type="entry name" value="Endo/exonu/phosph_ase_sf"/>
</dbReference>
<keyword evidence="5" id="KW-0378">Hydrolase</keyword>
<evidence type="ECO:0000256" key="5">
    <source>
        <dbReference type="ARBA" id="ARBA00022801"/>
    </source>
</evidence>
<dbReference type="InterPro" id="IPR020848">
    <property type="entry name" value="AP_endonuclease_F1_CS"/>
</dbReference>
<evidence type="ECO:0000259" key="7">
    <source>
        <dbReference type="Pfam" id="PF03372"/>
    </source>
</evidence>
<dbReference type="GO" id="GO:0006284">
    <property type="term" value="P:base-excision repair"/>
    <property type="evidence" value="ECO:0007669"/>
    <property type="project" value="TreeGrafter"/>
</dbReference>
<dbReference type="PROSITE" id="PS51435">
    <property type="entry name" value="AP_NUCLEASE_F1_4"/>
    <property type="match status" value="1"/>
</dbReference>